<evidence type="ECO:0000256" key="2">
    <source>
        <dbReference type="ARBA" id="ARBA00022448"/>
    </source>
</evidence>
<feature type="domain" description="ABC transmembrane type-1" evidence="9">
    <location>
        <begin position="108"/>
        <end position="320"/>
    </location>
</feature>
<feature type="transmembrane region" description="Helical" evidence="7">
    <location>
        <begin position="250"/>
        <end position="267"/>
    </location>
</feature>
<protein>
    <submittedName>
        <fullName evidence="10">Sugar ABC transporter permease</fullName>
    </submittedName>
</protein>
<keyword evidence="4 7" id="KW-0812">Transmembrane</keyword>
<dbReference type="Proteomes" id="UP001518976">
    <property type="component" value="Unassembled WGS sequence"/>
</dbReference>
<dbReference type="Pfam" id="PF00528">
    <property type="entry name" value="BPD_transp_1"/>
    <property type="match status" value="1"/>
</dbReference>
<dbReference type="PROSITE" id="PS50928">
    <property type="entry name" value="ABC_TM1"/>
    <property type="match status" value="1"/>
</dbReference>
<keyword evidence="6 7" id="KW-0472">Membrane</keyword>
<feature type="region of interest" description="Disordered" evidence="8">
    <location>
        <begin position="1"/>
        <end position="38"/>
    </location>
</feature>
<dbReference type="RefSeq" id="WP_209264440.1">
    <property type="nucleotide sequence ID" value="NZ_JAFFZN010000006.1"/>
</dbReference>
<evidence type="ECO:0000256" key="3">
    <source>
        <dbReference type="ARBA" id="ARBA00022475"/>
    </source>
</evidence>
<dbReference type="PANTHER" id="PTHR43227">
    <property type="entry name" value="BLL4140 PROTEIN"/>
    <property type="match status" value="1"/>
</dbReference>
<keyword evidence="2 7" id="KW-0813">Transport</keyword>
<dbReference type="InterPro" id="IPR000515">
    <property type="entry name" value="MetI-like"/>
</dbReference>
<gene>
    <name evidence="10" type="ORF">JW592_09160</name>
</gene>
<keyword evidence="5 7" id="KW-1133">Transmembrane helix</keyword>
<evidence type="ECO:0000256" key="4">
    <source>
        <dbReference type="ARBA" id="ARBA00022692"/>
    </source>
</evidence>
<evidence type="ECO:0000256" key="8">
    <source>
        <dbReference type="SAM" id="MobiDB-lite"/>
    </source>
</evidence>
<evidence type="ECO:0000256" key="1">
    <source>
        <dbReference type="ARBA" id="ARBA00004651"/>
    </source>
</evidence>
<dbReference type="PANTHER" id="PTHR43227:SF8">
    <property type="entry name" value="DIACETYLCHITOBIOSE UPTAKE SYSTEM PERMEASE PROTEIN DASB"/>
    <property type="match status" value="1"/>
</dbReference>
<dbReference type="SUPFAM" id="SSF161098">
    <property type="entry name" value="MetI-like"/>
    <property type="match status" value="1"/>
</dbReference>
<evidence type="ECO:0000259" key="9">
    <source>
        <dbReference type="PROSITE" id="PS50928"/>
    </source>
</evidence>
<dbReference type="CDD" id="cd06261">
    <property type="entry name" value="TM_PBP2"/>
    <property type="match status" value="1"/>
</dbReference>
<comment type="similarity">
    <text evidence="7">Belongs to the binding-protein-dependent transport system permease family.</text>
</comment>
<feature type="transmembrane region" description="Helical" evidence="7">
    <location>
        <begin position="111"/>
        <end position="134"/>
    </location>
</feature>
<evidence type="ECO:0000256" key="5">
    <source>
        <dbReference type="ARBA" id="ARBA00022989"/>
    </source>
</evidence>
<keyword evidence="3" id="KW-1003">Cell membrane</keyword>
<organism evidence="10 11">
    <name type="scientific">Streptomyces spirodelae</name>
    <dbReference type="NCBI Taxonomy" id="2812904"/>
    <lineage>
        <taxon>Bacteria</taxon>
        <taxon>Bacillati</taxon>
        <taxon>Actinomycetota</taxon>
        <taxon>Actinomycetes</taxon>
        <taxon>Kitasatosporales</taxon>
        <taxon>Streptomycetaceae</taxon>
        <taxon>Streptomyces</taxon>
    </lineage>
</organism>
<dbReference type="Gene3D" id="1.10.3720.10">
    <property type="entry name" value="MetI-like"/>
    <property type="match status" value="1"/>
</dbReference>
<dbReference type="InterPro" id="IPR050809">
    <property type="entry name" value="UgpAE/MalFG_permease"/>
</dbReference>
<feature type="transmembrane region" description="Helical" evidence="7">
    <location>
        <begin position="146"/>
        <end position="168"/>
    </location>
</feature>
<comment type="caution">
    <text evidence="10">The sequence shown here is derived from an EMBL/GenBank/DDBJ whole genome shotgun (WGS) entry which is preliminary data.</text>
</comment>
<reference evidence="10 11" key="1">
    <citation type="submission" date="2021-02" db="EMBL/GenBank/DDBJ databases">
        <title>Streptomyces spirodelae sp. nov., isolated from duckweed.</title>
        <authorList>
            <person name="Saimee Y."/>
            <person name="Duangmal K."/>
        </authorList>
    </citation>
    <scope>NUCLEOTIDE SEQUENCE [LARGE SCALE GENOMIC DNA]</scope>
    <source>
        <strain evidence="10 11">DW4-2</strain>
    </source>
</reference>
<name>A0ABS3WR75_9ACTN</name>
<evidence type="ECO:0000256" key="6">
    <source>
        <dbReference type="ARBA" id="ARBA00023136"/>
    </source>
</evidence>
<evidence type="ECO:0000313" key="11">
    <source>
        <dbReference type="Proteomes" id="UP001518976"/>
    </source>
</evidence>
<feature type="transmembrane region" description="Helical" evidence="7">
    <location>
        <begin position="44"/>
        <end position="67"/>
    </location>
</feature>
<dbReference type="EMBL" id="JAFFZN010000006">
    <property type="protein sequence ID" value="MBO8185630.1"/>
    <property type="molecule type" value="Genomic_DNA"/>
</dbReference>
<keyword evidence="11" id="KW-1185">Reference proteome</keyword>
<feature type="compositionally biased region" description="Pro residues" evidence="8">
    <location>
        <begin position="10"/>
        <end position="21"/>
    </location>
</feature>
<sequence>MTTSGTDTGPPRPTGTPPTGAPPAGRGGAGPARRRRSARPDRKAWTFLAPFLAVYLFAMILPIGYAVHQSLLKVERSGPLGLGEPSVAFAGLDNYALALEQTAFLESFGRVLLFGAVQVPVMLLLALVLALLLDQVKDRWAGLLRATYFLPYGVPGVIATLLWGFLYVPGISPVTDLLGKLDVQPDFLGYDNVLWSIANIVVWEFTGYNMLVIVAQLKSIPEELYEAARIDGAGPWETALRIKLPLVRPALVLTCVFSIIGTMQLFAEPLVLKRLAPAVTSDYTPNLSAYFDAFGNANVHLAAAKSVLLAAVAMVLSFTFLSLVNRKRRDGR</sequence>
<feature type="transmembrane region" description="Helical" evidence="7">
    <location>
        <begin position="193"/>
        <end position="215"/>
    </location>
</feature>
<feature type="transmembrane region" description="Helical" evidence="7">
    <location>
        <begin position="302"/>
        <end position="324"/>
    </location>
</feature>
<dbReference type="InterPro" id="IPR035906">
    <property type="entry name" value="MetI-like_sf"/>
</dbReference>
<evidence type="ECO:0000256" key="7">
    <source>
        <dbReference type="RuleBase" id="RU363032"/>
    </source>
</evidence>
<evidence type="ECO:0000313" key="10">
    <source>
        <dbReference type="EMBL" id="MBO8185630.1"/>
    </source>
</evidence>
<comment type="subcellular location">
    <subcellularLocation>
        <location evidence="1 7">Cell membrane</location>
        <topology evidence="1 7">Multi-pass membrane protein</topology>
    </subcellularLocation>
</comment>
<accession>A0ABS3WR75</accession>
<proteinExistence type="inferred from homology"/>